<name>A0A4Y7TCL7_COPMI</name>
<comment type="caution">
    <text evidence="1">The sequence shown here is derived from an EMBL/GenBank/DDBJ whole genome shotgun (WGS) entry which is preliminary data.</text>
</comment>
<organism evidence="1 2">
    <name type="scientific">Coprinellus micaceus</name>
    <name type="common">Glistening ink-cap mushroom</name>
    <name type="synonym">Coprinus micaceus</name>
    <dbReference type="NCBI Taxonomy" id="71717"/>
    <lineage>
        <taxon>Eukaryota</taxon>
        <taxon>Fungi</taxon>
        <taxon>Dikarya</taxon>
        <taxon>Basidiomycota</taxon>
        <taxon>Agaricomycotina</taxon>
        <taxon>Agaricomycetes</taxon>
        <taxon>Agaricomycetidae</taxon>
        <taxon>Agaricales</taxon>
        <taxon>Agaricineae</taxon>
        <taxon>Psathyrellaceae</taxon>
        <taxon>Coprinellus</taxon>
    </lineage>
</organism>
<evidence type="ECO:0000313" key="1">
    <source>
        <dbReference type="EMBL" id="TEB31751.1"/>
    </source>
</evidence>
<evidence type="ECO:0000313" key="2">
    <source>
        <dbReference type="Proteomes" id="UP000298030"/>
    </source>
</evidence>
<gene>
    <name evidence="1" type="ORF">FA13DRAFT_1709652</name>
</gene>
<dbReference type="EMBL" id="QPFP01000018">
    <property type="protein sequence ID" value="TEB31751.1"/>
    <property type="molecule type" value="Genomic_DNA"/>
</dbReference>
<dbReference type="Proteomes" id="UP000298030">
    <property type="component" value="Unassembled WGS sequence"/>
</dbReference>
<sequence length="284" mass="31305">MCPSSHNRSFKPSFHLESYPALPTSQCLVSTHNPRRSPARGIARHGSCLEASAKPRTVMKVGHETLAASGSILGAWGQTVRRPLGVMSLARLRDDMGDVEQDAGEHALNTYQSRVQRSSREVRFEDIDYRESSLARWELEVGAQRRSGRRESSVTEGNRINTILECTIPTCERWALGTPIAEPARVTLPTRVPSPCCRFRSSGEPSTSLIGLNPEWSVSLRTGIRASRTRADMLVSFKSHKQRTFVGVTSTMPLAKPCVQLSPLGSGKRRALLPKSKCRVLEAA</sequence>
<reference evidence="1 2" key="1">
    <citation type="journal article" date="2019" name="Nat. Ecol. Evol.">
        <title>Megaphylogeny resolves global patterns of mushroom evolution.</title>
        <authorList>
            <person name="Varga T."/>
            <person name="Krizsan K."/>
            <person name="Foldi C."/>
            <person name="Dima B."/>
            <person name="Sanchez-Garcia M."/>
            <person name="Sanchez-Ramirez S."/>
            <person name="Szollosi G.J."/>
            <person name="Szarkandi J.G."/>
            <person name="Papp V."/>
            <person name="Albert L."/>
            <person name="Andreopoulos W."/>
            <person name="Angelini C."/>
            <person name="Antonin V."/>
            <person name="Barry K.W."/>
            <person name="Bougher N.L."/>
            <person name="Buchanan P."/>
            <person name="Buyck B."/>
            <person name="Bense V."/>
            <person name="Catcheside P."/>
            <person name="Chovatia M."/>
            <person name="Cooper J."/>
            <person name="Damon W."/>
            <person name="Desjardin D."/>
            <person name="Finy P."/>
            <person name="Geml J."/>
            <person name="Haridas S."/>
            <person name="Hughes K."/>
            <person name="Justo A."/>
            <person name="Karasinski D."/>
            <person name="Kautmanova I."/>
            <person name="Kiss B."/>
            <person name="Kocsube S."/>
            <person name="Kotiranta H."/>
            <person name="LaButti K.M."/>
            <person name="Lechner B.E."/>
            <person name="Liimatainen K."/>
            <person name="Lipzen A."/>
            <person name="Lukacs Z."/>
            <person name="Mihaltcheva S."/>
            <person name="Morgado L.N."/>
            <person name="Niskanen T."/>
            <person name="Noordeloos M.E."/>
            <person name="Ohm R.A."/>
            <person name="Ortiz-Santana B."/>
            <person name="Ovrebo C."/>
            <person name="Racz N."/>
            <person name="Riley R."/>
            <person name="Savchenko A."/>
            <person name="Shiryaev A."/>
            <person name="Soop K."/>
            <person name="Spirin V."/>
            <person name="Szebenyi C."/>
            <person name="Tomsovsky M."/>
            <person name="Tulloss R.E."/>
            <person name="Uehling J."/>
            <person name="Grigoriev I.V."/>
            <person name="Vagvolgyi C."/>
            <person name="Papp T."/>
            <person name="Martin F.M."/>
            <person name="Miettinen O."/>
            <person name="Hibbett D.S."/>
            <person name="Nagy L.G."/>
        </authorList>
    </citation>
    <scope>NUCLEOTIDE SEQUENCE [LARGE SCALE GENOMIC DNA]</scope>
    <source>
        <strain evidence="1 2">FP101781</strain>
    </source>
</reference>
<proteinExistence type="predicted"/>
<accession>A0A4Y7TCL7</accession>
<dbReference type="AlphaFoldDB" id="A0A4Y7TCL7"/>
<keyword evidence="2" id="KW-1185">Reference proteome</keyword>
<protein>
    <submittedName>
        <fullName evidence="1">Uncharacterized protein</fullName>
    </submittedName>
</protein>